<dbReference type="AlphaFoldDB" id="A0A0N4WIM0"/>
<dbReference type="InterPro" id="IPR035979">
    <property type="entry name" value="RBD_domain_sf"/>
</dbReference>
<dbReference type="Proteomes" id="UP000268014">
    <property type="component" value="Unassembled WGS sequence"/>
</dbReference>
<gene>
    <name evidence="1" type="ORF">HPLM_LOCUS10804</name>
</gene>
<proteinExistence type="predicted"/>
<name>A0A0N4WIM0_HAEPC</name>
<dbReference type="EMBL" id="UZAF01017392">
    <property type="protein sequence ID" value="VDO41160.1"/>
    <property type="molecule type" value="Genomic_DNA"/>
</dbReference>
<evidence type="ECO:0000313" key="2">
    <source>
        <dbReference type="Proteomes" id="UP000268014"/>
    </source>
</evidence>
<organism evidence="3">
    <name type="scientific">Haemonchus placei</name>
    <name type="common">Barber's pole worm</name>
    <dbReference type="NCBI Taxonomy" id="6290"/>
    <lineage>
        <taxon>Eukaryota</taxon>
        <taxon>Metazoa</taxon>
        <taxon>Ecdysozoa</taxon>
        <taxon>Nematoda</taxon>
        <taxon>Chromadorea</taxon>
        <taxon>Rhabditida</taxon>
        <taxon>Rhabditina</taxon>
        <taxon>Rhabditomorpha</taxon>
        <taxon>Strongyloidea</taxon>
        <taxon>Trichostrongylidae</taxon>
        <taxon>Haemonchus</taxon>
    </lineage>
</organism>
<accession>A0A0N4WIM0</accession>
<evidence type="ECO:0000313" key="3">
    <source>
        <dbReference type="WBParaSite" id="HPLM_0001081201-mRNA-1"/>
    </source>
</evidence>
<dbReference type="STRING" id="6290.A0A0N4WIM0"/>
<evidence type="ECO:0000313" key="1">
    <source>
        <dbReference type="EMBL" id="VDO41160.1"/>
    </source>
</evidence>
<dbReference type="OrthoDB" id="3800936at2759"/>
<protein>
    <submittedName>
        <fullName evidence="3">RRM domain-containing protein</fullName>
    </submittedName>
</protein>
<dbReference type="SUPFAM" id="SSF54928">
    <property type="entry name" value="RNA-binding domain, RBD"/>
    <property type="match status" value="1"/>
</dbReference>
<sequence length="109" mass="12169">MSVTKSLSHDQPTEHRDRLFIGEIRRDWEPKRVESFLRAILPDATTIDAYAEGSPLVRNRGFAFVSFADVGAAVRAKEKLLNSPIKCNTWFRGTSSSASRSAFIHISSS</sequence>
<dbReference type="GO" id="GO:0003676">
    <property type="term" value="F:nucleic acid binding"/>
    <property type="evidence" value="ECO:0007669"/>
    <property type="project" value="InterPro"/>
</dbReference>
<dbReference type="Gene3D" id="3.30.70.330">
    <property type="match status" value="1"/>
</dbReference>
<dbReference type="InterPro" id="IPR012677">
    <property type="entry name" value="Nucleotide-bd_a/b_plait_sf"/>
</dbReference>
<keyword evidence="2" id="KW-1185">Reference proteome</keyword>
<reference evidence="1 2" key="2">
    <citation type="submission" date="2018-11" db="EMBL/GenBank/DDBJ databases">
        <authorList>
            <consortium name="Pathogen Informatics"/>
        </authorList>
    </citation>
    <scope>NUCLEOTIDE SEQUENCE [LARGE SCALE GENOMIC DNA]</scope>
    <source>
        <strain evidence="1 2">MHpl1</strain>
    </source>
</reference>
<dbReference type="WBParaSite" id="HPLM_0001081201-mRNA-1">
    <property type="protein sequence ID" value="HPLM_0001081201-mRNA-1"/>
    <property type="gene ID" value="HPLM_0001081201"/>
</dbReference>
<reference evidence="3" key="1">
    <citation type="submission" date="2017-02" db="UniProtKB">
        <authorList>
            <consortium name="WormBaseParasite"/>
        </authorList>
    </citation>
    <scope>IDENTIFICATION</scope>
</reference>